<name>A0ABT8NE02_9BACL</name>
<protein>
    <submittedName>
        <fullName evidence="7">Response regulator</fullName>
    </submittedName>
</protein>
<dbReference type="Pfam" id="PF00072">
    <property type="entry name" value="Response_reg"/>
    <property type="match status" value="1"/>
</dbReference>
<sequence>MVKLLIVDDEPIERDGMQAILQKTYPDFEFRQAKNGKSAIEIAETWQPDWVFMDIMMPGMTGLEAIEQIQRSRQDIQFVMVTAFDMFDYARQAIKLGVKDYLLKPSKASEIVATVGKLLEQQQQKEQDSAVRQQEQDAFQRALSIVETDVVTQLLFDHVHEVHIDMLVEMLEIKAANEKFVMTVLIPQGCESSYSAIKEHIRQKGNAWVGALYGRQLPIIVFRETGTSFRLQAIRLAKDILSISAECQPEDWFIGIGIECDSLEDIRNSYQKSLIATMDLAIPSKYRFYSDVPVLDTVSDSAFIKQQEKKLFDYVRLGEWECIDQIVYDLIRRFEQQGANVVLAQQRALEVLWITSRVMEEMGVEAAAPFYSVQAQDYRQLCGDTKQLLEGMKQLYMGHCGRLEVDKIHQIKQWIREHSDEDISLDTLARKVDLSPIYISKMFKEKLGVNYIEFLTACRMERAKKLLSDPQKSLKEISIEIGYHEPNYFSKVFKKMYDVSPKEYRKTLLGIKEE</sequence>
<evidence type="ECO:0000259" key="6">
    <source>
        <dbReference type="PROSITE" id="PS50110"/>
    </source>
</evidence>
<keyword evidence="4" id="KW-0597">Phosphoprotein</keyword>
<dbReference type="PROSITE" id="PS01124">
    <property type="entry name" value="HTH_ARAC_FAMILY_2"/>
    <property type="match status" value="1"/>
</dbReference>
<organism evidence="7 8">
    <name type="scientific">Planococcus shenhongbingii</name>
    <dbReference type="NCBI Taxonomy" id="3058398"/>
    <lineage>
        <taxon>Bacteria</taxon>
        <taxon>Bacillati</taxon>
        <taxon>Bacillota</taxon>
        <taxon>Bacilli</taxon>
        <taxon>Bacillales</taxon>
        <taxon>Caryophanaceae</taxon>
        <taxon>Planococcus</taxon>
    </lineage>
</organism>
<dbReference type="SMART" id="SM00448">
    <property type="entry name" value="REC"/>
    <property type="match status" value="1"/>
</dbReference>
<gene>
    <name evidence="7" type="ORF">QWY13_11600</name>
</gene>
<dbReference type="PROSITE" id="PS50110">
    <property type="entry name" value="RESPONSE_REGULATORY"/>
    <property type="match status" value="1"/>
</dbReference>
<evidence type="ECO:0000313" key="7">
    <source>
        <dbReference type="EMBL" id="MDN7246129.1"/>
    </source>
</evidence>
<dbReference type="SUPFAM" id="SSF46689">
    <property type="entry name" value="Homeodomain-like"/>
    <property type="match status" value="2"/>
</dbReference>
<keyword evidence="1" id="KW-0805">Transcription regulation</keyword>
<dbReference type="InterPro" id="IPR018062">
    <property type="entry name" value="HTH_AraC-typ_CS"/>
</dbReference>
<dbReference type="InterPro" id="IPR009057">
    <property type="entry name" value="Homeodomain-like_sf"/>
</dbReference>
<dbReference type="PANTHER" id="PTHR43280">
    <property type="entry name" value="ARAC-FAMILY TRANSCRIPTIONAL REGULATOR"/>
    <property type="match status" value="1"/>
</dbReference>
<dbReference type="EMBL" id="JAUJWU010000003">
    <property type="protein sequence ID" value="MDN7246129.1"/>
    <property type="molecule type" value="Genomic_DNA"/>
</dbReference>
<dbReference type="InterPro" id="IPR001789">
    <property type="entry name" value="Sig_transdc_resp-reg_receiver"/>
</dbReference>
<accession>A0ABT8NE02</accession>
<evidence type="ECO:0000259" key="5">
    <source>
        <dbReference type="PROSITE" id="PS01124"/>
    </source>
</evidence>
<dbReference type="SUPFAM" id="SSF52172">
    <property type="entry name" value="CheY-like"/>
    <property type="match status" value="1"/>
</dbReference>
<feature type="modified residue" description="4-aspartylphosphate" evidence="4">
    <location>
        <position position="54"/>
    </location>
</feature>
<dbReference type="InterPro" id="IPR011006">
    <property type="entry name" value="CheY-like_superfamily"/>
</dbReference>
<evidence type="ECO:0000256" key="1">
    <source>
        <dbReference type="ARBA" id="ARBA00023015"/>
    </source>
</evidence>
<dbReference type="Proteomes" id="UP001172142">
    <property type="component" value="Unassembled WGS sequence"/>
</dbReference>
<dbReference type="PRINTS" id="PR00032">
    <property type="entry name" value="HTHARAC"/>
</dbReference>
<keyword evidence="8" id="KW-1185">Reference proteome</keyword>
<feature type="domain" description="HTH araC/xylS-type" evidence="5">
    <location>
        <begin position="409"/>
        <end position="507"/>
    </location>
</feature>
<evidence type="ECO:0000256" key="4">
    <source>
        <dbReference type="PROSITE-ProRule" id="PRU00169"/>
    </source>
</evidence>
<comment type="caution">
    <text evidence="7">The sequence shown here is derived from an EMBL/GenBank/DDBJ whole genome shotgun (WGS) entry which is preliminary data.</text>
</comment>
<keyword evidence="3" id="KW-0804">Transcription</keyword>
<proteinExistence type="predicted"/>
<dbReference type="PANTHER" id="PTHR43280:SF2">
    <property type="entry name" value="HTH-TYPE TRANSCRIPTIONAL REGULATOR EXSA"/>
    <property type="match status" value="1"/>
</dbReference>
<keyword evidence="2" id="KW-0238">DNA-binding</keyword>
<dbReference type="SMART" id="SM00342">
    <property type="entry name" value="HTH_ARAC"/>
    <property type="match status" value="1"/>
</dbReference>
<dbReference type="Gene3D" id="1.10.10.60">
    <property type="entry name" value="Homeodomain-like"/>
    <property type="match status" value="2"/>
</dbReference>
<evidence type="ECO:0000313" key="8">
    <source>
        <dbReference type="Proteomes" id="UP001172142"/>
    </source>
</evidence>
<evidence type="ECO:0000256" key="3">
    <source>
        <dbReference type="ARBA" id="ARBA00023163"/>
    </source>
</evidence>
<feature type="domain" description="Response regulatory" evidence="6">
    <location>
        <begin position="3"/>
        <end position="119"/>
    </location>
</feature>
<reference evidence="7 8" key="1">
    <citation type="submission" date="2023-07" db="EMBL/GenBank/DDBJ databases">
        <title>Novel species in genus Planococcus.</title>
        <authorList>
            <person name="Ning S."/>
        </authorList>
    </citation>
    <scope>NUCLEOTIDE SEQUENCE [LARGE SCALE GENOMIC DNA]</scope>
    <source>
        <strain evidence="7 8">N017</strain>
    </source>
</reference>
<dbReference type="PROSITE" id="PS00041">
    <property type="entry name" value="HTH_ARAC_FAMILY_1"/>
    <property type="match status" value="1"/>
</dbReference>
<dbReference type="InterPro" id="IPR020449">
    <property type="entry name" value="Tscrpt_reg_AraC-type_HTH"/>
</dbReference>
<dbReference type="Pfam" id="PF12833">
    <property type="entry name" value="HTH_18"/>
    <property type="match status" value="1"/>
</dbReference>
<dbReference type="RefSeq" id="WP_301856732.1">
    <property type="nucleotide sequence ID" value="NZ_JAUJWU010000003.1"/>
</dbReference>
<dbReference type="Gene3D" id="3.40.50.2300">
    <property type="match status" value="1"/>
</dbReference>
<evidence type="ECO:0000256" key="2">
    <source>
        <dbReference type="ARBA" id="ARBA00023125"/>
    </source>
</evidence>
<dbReference type="CDD" id="cd17536">
    <property type="entry name" value="REC_YesN-like"/>
    <property type="match status" value="1"/>
</dbReference>
<dbReference type="InterPro" id="IPR018060">
    <property type="entry name" value="HTH_AraC"/>
</dbReference>